<organism evidence="4 5">
    <name type="scientific">Micromonospora pisi</name>
    <dbReference type="NCBI Taxonomy" id="589240"/>
    <lineage>
        <taxon>Bacteria</taxon>
        <taxon>Bacillati</taxon>
        <taxon>Actinomycetota</taxon>
        <taxon>Actinomycetes</taxon>
        <taxon>Micromonosporales</taxon>
        <taxon>Micromonosporaceae</taxon>
        <taxon>Micromonospora</taxon>
    </lineage>
</organism>
<gene>
    <name evidence="4" type="ORF">BDK92_1109</name>
</gene>
<protein>
    <submittedName>
        <fullName evidence="4">Putative ABC transporter-associated repeat protein</fullName>
    </submittedName>
</protein>
<dbReference type="OrthoDB" id="4424311at2"/>
<dbReference type="GO" id="GO:0005975">
    <property type="term" value="P:carbohydrate metabolic process"/>
    <property type="evidence" value="ECO:0007669"/>
    <property type="project" value="UniProtKB-ARBA"/>
</dbReference>
<feature type="compositionally biased region" description="Polar residues" evidence="1">
    <location>
        <begin position="319"/>
        <end position="335"/>
    </location>
</feature>
<feature type="domain" description="Bacterial Ig-like" evidence="3">
    <location>
        <begin position="246"/>
        <end position="332"/>
    </location>
</feature>
<keyword evidence="2" id="KW-0732">Signal</keyword>
<dbReference type="Gene3D" id="2.60.40.10">
    <property type="entry name" value="Immunoglobulins"/>
    <property type="match status" value="1"/>
</dbReference>
<feature type="compositionally biased region" description="Low complexity" evidence="1">
    <location>
        <begin position="343"/>
        <end position="396"/>
    </location>
</feature>
<dbReference type="Proteomes" id="UP000277671">
    <property type="component" value="Unassembled WGS sequence"/>
</dbReference>
<dbReference type="Pfam" id="PF16640">
    <property type="entry name" value="Big_3_5"/>
    <property type="match status" value="1"/>
</dbReference>
<sequence length="655" mass="67654">MSGMARIRLAAATALVTAATALASSALSATGVRAAPPQSTERTVINNVHTDAVDVQYVDGNLRLKTRIGNAPNHVAADPSEVIFQLFDNELSAAAVPDLPEYAFLGTAGTPLWLAPMTQLDGLLWPGWDTESLPGGLFTDDAVDLHLRAVRGPGRVEVFQTDPIGIPIRNFSSADPAYTSLRQPVFSHVHANWVFTALGRYTLTFEVTGTIAGGATLSSGPVDYTWFVGGTSAQDVVGAQTTTVVTADQPSSSEGSPVTLTGTVEPPEADGWVEFLDGDTSLGYGEVGADGTASLATTTLSVGGHSITARFSPRYGNDYQPSTSAPATHQVTPGQGTPPPTGSPTSTPTSTPTPTRTPTRTATASPGPTRTASRTPTATATATVRPTTAAPTTPACVPTTRTTGVVLNQGHVDYAVRVVNGRLVSQVKDGTTTNGTTWRSPAQVVFQLKPAAAVTVPPGGQFDFLGAASSTVWQIPQTQNQNLLWAGWNTEELKASQVSGPVTWKLSGVSGPGAIAVYQLDAFGKPAVVFNSADGLPDSYDIALGTHAHGNWAFTKQGVYRLTFTHSAKLASGTTSTDTQVMTVAVGDTDPTTLLTKTTGTDCGGSGGQLPTTGTSLVKPISLGAGLLLAGTSMLLATRIRRRRTVAADGATTDG</sequence>
<dbReference type="EMBL" id="RBKT01000001">
    <property type="protein sequence ID" value="RKR86841.1"/>
    <property type="molecule type" value="Genomic_DNA"/>
</dbReference>
<comment type="caution">
    <text evidence="4">The sequence shown here is derived from an EMBL/GenBank/DDBJ whole genome shotgun (WGS) entry which is preliminary data.</text>
</comment>
<accession>A0A495JDN2</accession>
<evidence type="ECO:0000313" key="5">
    <source>
        <dbReference type="Proteomes" id="UP000277671"/>
    </source>
</evidence>
<feature type="region of interest" description="Disordered" evidence="1">
    <location>
        <begin position="312"/>
        <end position="396"/>
    </location>
</feature>
<dbReference type="InterPro" id="IPR022395">
    <property type="entry name" value="CHP03773_ABC_transptr-like"/>
</dbReference>
<feature type="compositionally biased region" description="Polar residues" evidence="1">
    <location>
        <begin position="250"/>
        <end position="262"/>
    </location>
</feature>
<keyword evidence="5" id="KW-1185">Reference proteome</keyword>
<dbReference type="AlphaFoldDB" id="A0A495JDN2"/>
<feature type="signal peptide" evidence="2">
    <location>
        <begin position="1"/>
        <end position="34"/>
    </location>
</feature>
<evidence type="ECO:0000256" key="1">
    <source>
        <dbReference type="SAM" id="MobiDB-lite"/>
    </source>
</evidence>
<dbReference type="InterPro" id="IPR032109">
    <property type="entry name" value="Big_3_5"/>
</dbReference>
<feature type="chain" id="PRO_5019712611" evidence="2">
    <location>
        <begin position="35"/>
        <end position="655"/>
    </location>
</feature>
<evidence type="ECO:0000313" key="4">
    <source>
        <dbReference type="EMBL" id="RKR86841.1"/>
    </source>
</evidence>
<dbReference type="InterPro" id="IPR013783">
    <property type="entry name" value="Ig-like_fold"/>
</dbReference>
<name>A0A495JDN2_9ACTN</name>
<feature type="region of interest" description="Disordered" evidence="1">
    <location>
        <begin position="246"/>
        <end position="266"/>
    </location>
</feature>
<evidence type="ECO:0000259" key="3">
    <source>
        <dbReference type="Pfam" id="PF16640"/>
    </source>
</evidence>
<dbReference type="InterPro" id="IPR022435">
    <property type="entry name" value="Surface-anchored_actinobac"/>
</dbReference>
<dbReference type="NCBIfam" id="TIGR03773">
    <property type="entry name" value="anch_rpt_wall"/>
    <property type="match status" value="1"/>
</dbReference>
<evidence type="ECO:0000256" key="2">
    <source>
        <dbReference type="SAM" id="SignalP"/>
    </source>
</evidence>
<proteinExistence type="predicted"/>
<dbReference type="NCBIfam" id="TIGR03769">
    <property type="entry name" value="P_ac_wall_RPT"/>
    <property type="match status" value="2"/>
</dbReference>
<reference evidence="4 5" key="1">
    <citation type="submission" date="2018-10" db="EMBL/GenBank/DDBJ databases">
        <title>Sequencing the genomes of 1000 actinobacteria strains.</title>
        <authorList>
            <person name="Klenk H.-P."/>
        </authorList>
    </citation>
    <scope>NUCLEOTIDE SEQUENCE [LARGE SCALE GENOMIC DNA]</scope>
    <source>
        <strain evidence="4 5">DSM 45175</strain>
    </source>
</reference>
<dbReference type="NCBIfam" id="NF038134">
    <property type="entry name" value="choice_anch_M"/>
    <property type="match status" value="2"/>
</dbReference>